<accession>A0A410FVG6</accession>
<evidence type="ECO:0000259" key="1">
    <source>
        <dbReference type="PROSITE" id="PS50994"/>
    </source>
</evidence>
<dbReference type="PANTHER" id="PTHR35004">
    <property type="entry name" value="TRANSPOSASE RV3428C-RELATED"/>
    <property type="match status" value="1"/>
</dbReference>
<dbReference type="InterPro" id="IPR009057">
    <property type="entry name" value="Homeodomain-like_sf"/>
</dbReference>
<sequence length="342" mass="39182">MTLEDKVHGFRLHALRRAEELGNVSAACRELDISRTVFYRWKKRLRAYGADALHPRRTSARPGRPPLLGPVEERAIVATALAWPTWGPNRVSLQLARQGVHVSPSTVWRALRRMGLGRREARLLAVEGHVAKTAGLLTERTRRNLRRTRHVAVDEPGELVCLDTFFIGKLKGVGQMWQITACDAASSYAWAKVIPARNAVEAARFLAEVLVPQFAKAGWKLRRVLTDRGSEFKGEFDQACRDLRITHSRTKPRHAWTNGFVERLQGTILHEHWRVAFRRRYFTRAHQLQLSLAGFLRFYTRSDRTTGTGPRDALRPRCSGERRLTRQTRRPNVSTALRYWTA</sequence>
<dbReference type="EMBL" id="CP034928">
    <property type="protein sequence ID" value="QAA76948.1"/>
    <property type="molecule type" value="Genomic_DNA"/>
</dbReference>
<dbReference type="Pfam" id="PF00665">
    <property type="entry name" value="rve"/>
    <property type="match status" value="1"/>
</dbReference>
<dbReference type="Gene3D" id="3.30.420.10">
    <property type="entry name" value="Ribonuclease H-like superfamily/Ribonuclease H"/>
    <property type="match status" value="1"/>
</dbReference>
<dbReference type="SUPFAM" id="SSF53098">
    <property type="entry name" value="Ribonuclease H-like"/>
    <property type="match status" value="1"/>
</dbReference>
<protein>
    <recommendedName>
        <fullName evidence="1">Integrase catalytic domain-containing protein</fullName>
    </recommendedName>
</protein>
<dbReference type="AlphaFoldDB" id="A0A410FVG6"/>
<reference evidence="3" key="1">
    <citation type="submission" date="2018-12" db="EMBL/GenBank/DDBJ databases">
        <title>Complete genome sequence of an uncultured bacterium of the candidate phylum Bipolaricaulota.</title>
        <authorList>
            <person name="Kadnikov V.V."/>
            <person name="Mardanov A.V."/>
            <person name="Beletsky A.V."/>
            <person name="Frank Y.A."/>
            <person name="Karnachuk O.V."/>
            <person name="Ravin N.V."/>
        </authorList>
    </citation>
    <scope>NUCLEOTIDE SEQUENCE [LARGE SCALE GENOMIC DNA]</scope>
</reference>
<name>A0A410FVG6_BIPS1</name>
<proteinExistence type="predicted"/>
<gene>
    <name evidence="2" type="ORF">BIP78_1182</name>
</gene>
<organism evidence="2 3">
    <name type="scientific">Bipolaricaulis sibiricus</name>
    <dbReference type="NCBI Taxonomy" id="2501609"/>
    <lineage>
        <taxon>Bacteria</taxon>
        <taxon>Candidatus Bipolaricaulota</taxon>
        <taxon>Candidatus Bipolaricaulia</taxon>
        <taxon>Candidatus Bipolaricaulales</taxon>
        <taxon>Candidatus Bipolaricaulaceae</taxon>
        <taxon>Candidatus Bipolaricaulis</taxon>
    </lineage>
</organism>
<feature type="domain" description="Integrase catalytic" evidence="1">
    <location>
        <begin position="152"/>
        <end position="318"/>
    </location>
</feature>
<dbReference type="Pfam" id="PF13565">
    <property type="entry name" value="HTH_32"/>
    <property type="match status" value="1"/>
</dbReference>
<dbReference type="PROSITE" id="PS50994">
    <property type="entry name" value="INTEGRASE"/>
    <property type="match status" value="1"/>
</dbReference>
<dbReference type="GO" id="GO:0003676">
    <property type="term" value="F:nucleic acid binding"/>
    <property type="evidence" value="ECO:0007669"/>
    <property type="project" value="InterPro"/>
</dbReference>
<dbReference type="InterPro" id="IPR036397">
    <property type="entry name" value="RNaseH_sf"/>
</dbReference>
<dbReference type="PANTHER" id="PTHR35004:SF7">
    <property type="entry name" value="INTEGRASE PROTEIN"/>
    <property type="match status" value="1"/>
</dbReference>
<dbReference type="KEGG" id="bih:BIP78_1182"/>
<dbReference type="InterPro" id="IPR012337">
    <property type="entry name" value="RNaseH-like_sf"/>
</dbReference>
<dbReference type="Proteomes" id="UP000287233">
    <property type="component" value="Chromosome"/>
</dbReference>
<dbReference type="InterPro" id="IPR001584">
    <property type="entry name" value="Integrase_cat-core"/>
</dbReference>
<dbReference type="GO" id="GO:0015074">
    <property type="term" value="P:DNA integration"/>
    <property type="evidence" value="ECO:0007669"/>
    <property type="project" value="InterPro"/>
</dbReference>
<evidence type="ECO:0000313" key="2">
    <source>
        <dbReference type="EMBL" id="QAA76948.1"/>
    </source>
</evidence>
<evidence type="ECO:0000313" key="3">
    <source>
        <dbReference type="Proteomes" id="UP000287233"/>
    </source>
</evidence>
<dbReference type="SUPFAM" id="SSF46689">
    <property type="entry name" value="Homeodomain-like"/>
    <property type="match status" value="1"/>
</dbReference>